<dbReference type="OrthoDB" id="3034735at2"/>
<dbReference type="RefSeq" id="WP_109870932.1">
    <property type="nucleotide sequence ID" value="NZ_QGNA01000003.1"/>
</dbReference>
<gene>
    <name evidence="1" type="ORF">DFH01_13105</name>
</gene>
<dbReference type="AlphaFoldDB" id="A0A317FEW4"/>
<proteinExistence type="predicted"/>
<evidence type="ECO:0000313" key="2">
    <source>
        <dbReference type="Proteomes" id="UP000245765"/>
    </source>
</evidence>
<sequence length="222" mass="23697">MLAGEAAVAIWNGVTPEGRAEFYAWHLHEHMAERVGIPGFRRGRRFSAVDATTHPEFFTLYEADTMQVLQGQDYANRLNAPTAWTKRATQGFRDTSRGLARVLASHGVGPGGVMLTLRFDAAPGAISTFAALVAKAATAARVTGAHLLITDDAASNVDSAEKQGRNDIAAPPAWIILAEATDAEALAPLFPDAELRAAGAIAAPQRGTYRLEFTRLKTAWGA</sequence>
<dbReference type="Proteomes" id="UP000245765">
    <property type="component" value="Unassembled WGS sequence"/>
</dbReference>
<organism evidence="1 2">
    <name type="scientific">Falsiroseomonas bella</name>
    <dbReference type="NCBI Taxonomy" id="2184016"/>
    <lineage>
        <taxon>Bacteria</taxon>
        <taxon>Pseudomonadati</taxon>
        <taxon>Pseudomonadota</taxon>
        <taxon>Alphaproteobacteria</taxon>
        <taxon>Acetobacterales</taxon>
        <taxon>Roseomonadaceae</taxon>
        <taxon>Falsiroseomonas</taxon>
    </lineage>
</organism>
<protein>
    <submittedName>
        <fullName evidence="1">Uncharacterized protein</fullName>
    </submittedName>
</protein>
<comment type="caution">
    <text evidence="1">The sequence shown here is derived from an EMBL/GenBank/DDBJ whole genome shotgun (WGS) entry which is preliminary data.</text>
</comment>
<dbReference type="EMBL" id="QGNA01000003">
    <property type="protein sequence ID" value="PWS36138.1"/>
    <property type="molecule type" value="Genomic_DNA"/>
</dbReference>
<evidence type="ECO:0000313" key="1">
    <source>
        <dbReference type="EMBL" id="PWS36138.1"/>
    </source>
</evidence>
<keyword evidence="2" id="KW-1185">Reference proteome</keyword>
<accession>A0A317FEW4</accession>
<name>A0A317FEW4_9PROT</name>
<reference evidence="2" key="1">
    <citation type="submission" date="2018-05" db="EMBL/GenBank/DDBJ databases">
        <authorList>
            <person name="Du Z."/>
            <person name="Wang X."/>
        </authorList>
    </citation>
    <scope>NUCLEOTIDE SEQUENCE [LARGE SCALE GENOMIC DNA]</scope>
    <source>
        <strain evidence="2">CQN31</strain>
    </source>
</reference>